<organism evidence="6 9">
    <name type="scientific">Paraburkholderia ginsengiterrae</name>
    <dbReference type="NCBI Taxonomy" id="1462993"/>
    <lineage>
        <taxon>Bacteria</taxon>
        <taxon>Pseudomonadati</taxon>
        <taxon>Pseudomonadota</taxon>
        <taxon>Betaproteobacteria</taxon>
        <taxon>Burkholderiales</taxon>
        <taxon>Burkholderiaceae</taxon>
        <taxon>Paraburkholderia</taxon>
    </lineage>
</organism>
<dbReference type="Gene3D" id="1.20.1540.10">
    <property type="entry name" value="Rhomboid-like"/>
    <property type="match status" value="1"/>
</dbReference>
<dbReference type="STRING" id="1462993.A6V36_30250"/>
<feature type="transmembrane region" description="Helical" evidence="5">
    <location>
        <begin position="12"/>
        <end position="34"/>
    </location>
</feature>
<dbReference type="Proteomes" id="UP000078116">
    <property type="component" value="Unassembled WGS sequence"/>
</dbReference>
<comment type="caution">
    <text evidence="6">The sequence shown here is derived from an EMBL/GenBank/DDBJ whole genome shotgun (WGS) entry which is preliminary data.</text>
</comment>
<evidence type="ECO:0000313" key="8">
    <source>
        <dbReference type="Proteomes" id="UP000077961"/>
    </source>
</evidence>
<evidence type="ECO:0000256" key="1">
    <source>
        <dbReference type="ARBA" id="ARBA00004141"/>
    </source>
</evidence>
<evidence type="ECO:0000256" key="2">
    <source>
        <dbReference type="ARBA" id="ARBA00022692"/>
    </source>
</evidence>
<evidence type="ECO:0000313" key="7">
    <source>
        <dbReference type="EMBL" id="OAJ58536.1"/>
    </source>
</evidence>
<dbReference type="InterPro" id="IPR035952">
    <property type="entry name" value="Rhomboid-like_sf"/>
</dbReference>
<proteinExistence type="predicted"/>
<keyword evidence="3 5" id="KW-1133">Transmembrane helix</keyword>
<sequence length="67" mass="7133">MTVARGIYTRGLVSILVALFVTSGYGLSLLFGLLPIYPGVSWQSHLGGAMGGIIAARLSRQTLRRQA</sequence>
<keyword evidence="4 5" id="KW-0472">Membrane</keyword>
<evidence type="ECO:0000256" key="5">
    <source>
        <dbReference type="SAM" id="Phobius"/>
    </source>
</evidence>
<protein>
    <submittedName>
        <fullName evidence="6">Uncharacterized protein</fullName>
    </submittedName>
</protein>
<keyword evidence="8" id="KW-1185">Reference proteome</keyword>
<dbReference type="EMBL" id="LXKA01000337">
    <property type="protein sequence ID" value="OAJ56009.1"/>
    <property type="molecule type" value="Genomic_DNA"/>
</dbReference>
<dbReference type="Proteomes" id="UP000077961">
    <property type="component" value="Unassembled WGS sequence"/>
</dbReference>
<evidence type="ECO:0000256" key="4">
    <source>
        <dbReference type="ARBA" id="ARBA00023136"/>
    </source>
</evidence>
<dbReference type="SUPFAM" id="SSF144091">
    <property type="entry name" value="Rhomboid-like"/>
    <property type="match status" value="1"/>
</dbReference>
<dbReference type="GO" id="GO:0016020">
    <property type="term" value="C:membrane"/>
    <property type="evidence" value="ECO:0007669"/>
    <property type="project" value="UniProtKB-SubCell"/>
</dbReference>
<gene>
    <name evidence="7" type="ORF">A6V36_30250</name>
    <name evidence="6" type="ORF">A6V37_32370</name>
</gene>
<keyword evidence="2 5" id="KW-0812">Transmembrane</keyword>
<feature type="transmembrane region" description="Helical" evidence="5">
    <location>
        <begin position="40"/>
        <end position="58"/>
    </location>
</feature>
<evidence type="ECO:0000256" key="3">
    <source>
        <dbReference type="ARBA" id="ARBA00022989"/>
    </source>
</evidence>
<dbReference type="RefSeq" id="WP_064268238.1">
    <property type="nucleotide sequence ID" value="NZ_LXJZ01000175.1"/>
</dbReference>
<name>A0A1A9N356_9BURK</name>
<dbReference type="AlphaFoldDB" id="A0A1A9N356"/>
<dbReference type="EMBL" id="LXJZ01000175">
    <property type="protein sequence ID" value="OAJ58536.1"/>
    <property type="molecule type" value="Genomic_DNA"/>
</dbReference>
<accession>A0A1A9N356</accession>
<evidence type="ECO:0000313" key="9">
    <source>
        <dbReference type="Proteomes" id="UP000078116"/>
    </source>
</evidence>
<reference evidence="8 9" key="1">
    <citation type="submission" date="2016-04" db="EMBL/GenBank/DDBJ databases">
        <title>Reclassification of Paraburkholderia panaciterrae (Farh et al. 2015) Dobritsa &amp; Samadpour 2016 as a later homotypic synonym of Paraburkholderia ginsengiterrae (Farh et al. 2015) Dobritsa &amp; Samadpour 2016.</title>
        <authorList>
            <person name="Dobritsa A.P."/>
            <person name="Kutumbaka K."/>
            <person name="Samadpour M."/>
        </authorList>
    </citation>
    <scope>NUCLEOTIDE SEQUENCE [LARGE SCALE GENOMIC DNA]</scope>
    <source>
        <strain evidence="6 9">DCY85</strain>
        <strain evidence="7 8">DCY85-1</strain>
    </source>
</reference>
<comment type="subcellular location">
    <subcellularLocation>
        <location evidence="1">Membrane</location>
        <topology evidence="1">Multi-pass membrane protein</topology>
    </subcellularLocation>
</comment>
<evidence type="ECO:0000313" key="6">
    <source>
        <dbReference type="EMBL" id="OAJ56009.1"/>
    </source>
</evidence>